<reference evidence="1 2" key="1">
    <citation type="submission" date="2023-08" db="EMBL/GenBank/DDBJ databases">
        <title>Complete genome sequences of 12 bacterial strains from the honey bee gut, resolved with long-read nanopore sequencing.</title>
        <authorList>
            <person name="Kwong W.K."/>
            <person name="Acheampong S."/>
            <person name="Polat M.F."/>
        </authorList>
    </citation>
    <scope>NUCLEOTIDE SEQUENCE [LARGE SCALE GENOMIC DNA]</scope>
    <source>
        <strain evidence="2">wkB9</strain>
    </source>
</reference>
<evidence type="ECO:0000313" key="1">
    <source>
        <dbReference type="EMBL" id="WLS98352.1"/>
    </source>
</evidence>
<dbReference type="RefSeq" id="WP_025331452.1">
    <property type="nucleotide sequence ID" value="NZ_CP132375.1"/>
</dbReference>
<evidence type="ECO:0000313" key="2">
    <source>
        <dbReference type="Proteomes" id="UP001229773"/>
    </source>
</evidence>
<dbReference type="EMBL" id="CP132375">
    <property type="protein sequence ID" value="WLS98352.1"/>
    <property type="molecule type" value="Genomic_DNA"/>
</dbReference>
<proteinExistence type="predicted"/>
<accession>A0ABD7Z2V7</accession>
<dbReference type="AlphaFoldDB" id="A0ABD7Z2V7"/>
<name>A0ABD7Z2V7_9NEIS</name>
<dbReference type="Proteomes" id="UP001229773">
    <property type="component" value="Chromosome"/>
</dbReference>
<protein>
    <submittedName>
        <fullName evidence="1">Uncharacterized protein</fullName>
    </submittedName>
</protein>
<dbReference type="GeneID" id="32536108"/>
<gene>
    <name evidence="1" type="ORF">RAM05_11000</name>
</gene>
<sequence length="226" mass="26056">MNTEFQFECTGVWRPFTAGQTYYYVDLTVSMGYSVWIWTGDSLDSHYAYLNHAFPTWQQADQAHLLAIEYLASNQEKFGFMENEPREGQTVWISNSLYPFWSNSIAYDSSDKLHKQLFKNHILHATEEGAINAAKGLVQFLRKETAQNYFKPLTKAPQNGTKVYVADVTAKDGYKYIIYNSEFEYLLNDRLLFSNMLGAIRASTAMRQLINPPILDTTKKPEPDKQ</sequence>
<organism evidence="1 2">
    <name type="scientific">Snodgrassella alvi</name>
    <dbReference type="NCBI Taxonomy" id="1196083"/>
    <lineage>
        <taxon>Bacteria</taxon>
        <taxon>Pseudomonadati</taxon>
        <taxon>Pseudomonadota</taxon>
        <taxon>Betaproteobacteria</taxon>
        <taxon>Neisseriales</taxon>
        <taxon>Neisseriaceae</taxon>
        <taxon>Snodgrassella</taxon>
    </lineage>
</organism>